<evidence type="ECO:0000256" key="7">
    <source>
        <dbReference type="ARBA" id="ARBA00023212"/>
    </source>
</evidence>
<evidence type="ECO:0000256" key="3">
    <source>
        <dbReference type="ARBA" id="ARBA00022741"/>
    </source>
</evidence>
<dbReference type="SMART" id="SM00129">
    <property type="entry name" value="KISc"/>
    <property type="match status" value="1"/>
</dbReference>
<keyword evidence="14" id="KW-1185">Reference proteome</keyword>
<feature type="binding site" evidence="8">
    <location>
        <begin position="99"/>
        <end position="106"/>
    </location>
    <ligand>
        <name>ATP</name>
        <dbReference type="ChEBI" id="CHEBI:30616"/>
    </ligand>
</feature>
<name>A0ABD2AT46_VESMC</name>
<dbReference type="PRINTS" id="PR00380">
    <property type="entry name" value="KINESINHEAVY"/>
</dbReference>
<dbReference type="GO" id="GO:0005524">
    <property type="term" value="F:ATP binding"/>
    <property type="evidence" value="ECO:0007669"/>
    <property type="project" value="UniProtKB-UniRule"/>
</dbReference>
<dbReference type="InterPro" id="IPR019821">
    <property type="entry name" value="Kinesin_motor_CS"/>
</dbReference>
<evidence type="ECO:0000256" key="2">
    <source>
        <dbReference type="ARBA" id="ARBA00022701"/>
    </source>
</evidence>
<proteinExistence type="inferred from homology"/>
<dbReference type="InterPro" id="IPR036961">
    <property type="entry name" value="Kinesin_motor_dom_sf"/>
</dbReference>
<keyword evidence="7" id="KW-0963">Cytoplasm</keyword>
<dbReference type="PANTHER" id="PTHR47968:SF36">
    <property type="entry name" value="KINESIN HEAVY CHAIN ISOFORM X1"/>
    <property type="match status" value="1"/>
</dbReference>
<dbReference type="Gene3D" id="3.40.850.10">
    <property type="entry name" value="Kinesin motor domain"/>
    <property type="match status" value="2"/>
</dbReference>
<dbReference type="PROSITE" id="PS50067">
    <property type="entry name" value="KINESIN_MOTOR_2"/>
    <property type="match status" value="1"/>
</dbReference>
<evidence type="ECO:0000256" key="11">
    <source>
        <dbReference type="SAM" id="MobiDB-lite"/>
    </source>
</evidence>
<accession>A0ABD2AT46</accession>
<dbReference type="AlphaFoldDB" id="A0ABD2AT46"/>
<evidence type="ECO:0000256" key="10">
    <source>
        <dbReference type="SAM" id="Coils"/>
    </source>
</evidence>
<feature type="coiled-coil region" evidence="10">
    <location>
        <begin position="378"/>
        <end position="412"/>
    </location>
</feature>
<protein>
    <recommendedName>
        <fullName evidence="9">Kinesin-like protein</fullName>
    </recommendedName>
</protein>
<dbReference type="Proteomes" id="UP001607303">
    <property type="component" value="Unassembled WGS sequence"/>
</dbReference>
<dbReference type="EMBL" id="JAYRBN010000113">
    <property type="protein sequence ID" value="KAL2723798.1"/>
    <property type="molecule type" value="Genomic_DNA"/>
</dbReference>
<dbReference type="GO" id="GO:0003774">
    <property type="term" value="F:cytoskeletal motor activity"/>
    <property type="evidence" value="ECO:0007669"/>
    <property type="project" value="UniProtKB-UniRule"/>
</dbReference>
<evidence type="ECO:0000256" key="8">
    <source>
        <dbReference type="PROSITE-ProRule" id="PRU00283"/>
    </source>
</evidence>
<comment type="similarity">
    <text evidence="8 9">Belongs to the TRAFAC class myosin-kinesin ATPase superfamily. Kinesin family.</text>
</comment>
<feature type="domain" description="Kinesin motor" evidence="12">
    <location>
        <begin position="5"/>
        <end position="369"/>
    </location>
</feature>
<evidence type="ECO:0000256" key="1">
    <source>
        <dbReference type="ARBA" id="ARBA00004245"/>
    </source>
</evidence>
<dbReference type="InterPro" id="IPR001752">
    <property type="entry name" value="Kinesin_motor_dom"/>
</dbReference>
<feature type="region of interest" description="Disordered" evidence="11">
    <location>
        <begin position="589"/>
        <end position="610"/>
    </location>
</feature>
<keyword evidence="4 8" id="KW-0067">ATP-binding</keyword>
<evidence type="ECO:0000313" key="14">
    <source>
        <dbReference type="Proteomes" id="UP001607303"/>
    </source>
</evidence>
<organism evidence="13 14">
    <name type="scientific">Vespula maculifrons</name>
    <name type="common">Eastern yellow jacket</name>
    <name type="synonym">Wasp</name>
    <dbReference type="NCBI Taxonomy" id="7453"/>
    <lineage>
        <taxon>Eukaryota</taxon>
        <taxon>Metazoa</taxon>
        <taxon>Ecdysozoa</taxon>
        <taxon>Arthropoda</taxon>
        <taxon>Hexapoda</taxon>
        <taxon>Insecta</taxon>
        <taxon>Pterygota</taxon>
        <taxon>Neoptera</taxon>
        <taxon>Endopterygota</taxon>
        <taxon>Hymenoptera</taxon>
        <taxon>Apocrita</taxon>
        <taxon>Aculeata</taxon>
        <taxon>Vespoidea</taxon>
        <taxon>Vespidae</taxon>
        <taxon>Vespinae</taxon>
        <taxon>Vespula</taxon>
    </lineage>
</organism>
<dbReference type="SUPFAM" id="SSF52540">
    <property type="entry name" value="P-loop containing nucleoside triphosphate hydrolases"/>
    <property type="match status" value="2"/>
</dbReference>
<evidence type="ECO:0000256" key="9">
    <source>
        <dbReference type="RuleBase" id="RU000394"/>
    </source>
</evidence>
<sequence length="703" mass="79471">MGRDVIKVFARLKPEANRENLTKYRILRRPKDHSKEDFLVLLAPFKDDEYVDHRPESWKFSFYRIIEEEANQQDVFEDVGRPVIESVLDGYNGTVFAYGQTGSGKTYTITGKVSTSNSQGIVPRTLRQIPCNETINIVASGKRLFRGRGLSGDLQRIRLRLARSKAAAAAAAGAAGYAFGGFTTRQHPGGRKGKTASEESDLPQCKERRPGDGVVPYRRFSSVKVYFIFIDAIPIADTPTNPQSSRSHCIFTIVVSIKQLGASRYKRAKMHLVDLAGSERVYKCAISGTVLSEAKHINLSLHYLEQVIVCLNQENSSHIPYRNCLLTAILRDSLGGNCMTTMLATLSVSSVNVQETISTCRFAQRVALVRNDARLMLEHDLNSENTLLKLENEKLRKQIEELIKQNENFKSMLSLRENRDDFEKRLDYYKNLVTQRDQEISVLLGSLRKARDKKNRVEVDSNDVEVRSKSKAKAKESTGNKNMISIGNEEIMKKRMISAERLSKTTKLFEVIKKSELGNGMELKETDSDALCKPEMNLSQRKFIEEEEIEKSKIERNVENEDVPRNGENERVSSKKTISLKKSLGANGGVEIDPCKDNRSKLEEESETKRIDKSLHDDSIYSANLSSNRAMTNKFPDLIINDALVNCPVAMTNDRLETQRLQKIIKCNKVDNDFEKNLPLTGDPEIDEEIIAFYKAKRSGGIY</sequence>
<dbReference type="InterPro" id="IPR027417">
    <property type="entry name" value="P-loop_NTPase"/>
</dbReference>
<dbReference type="Pfam" id="PF00225">
    <property type="entry name" value="Kinesin"/>
    <property type="match status" value="2"/>
</dbReference>
<keyword evidence="6 8" id="KW-0505">Motor protein</keyword>
<evidence type="ECO:0000313" key="13">
    <source>
        <dbReference type="EMBL" id="KAL2723798.1"/>
    </source>
</evidence>
<keyword evidence="5 10" id="KW-0175">Coiled coil</keyword>
<feature type="region of interest" description="Disordered" evidence="11">
    <location>
        <begin position="555"/>
        <end position="576"/>
    </location>
</feature>
<evidence type="ECO:0000259" key="12">
    <source>
        <dbReference type="PROSITE" id="PS50067"/>
    </source>
</evidence>
<gene>
    <name evidence="13" type="ORF">V1477_019030</name>
</gene>
<comment type="subcellular location">
    <subcellularLocation>
        <location evidence="1">Cytoplasm</location>
        <location evidence="1">Cytoskeleton</location>
    </subcellularLocation>
</comment>
<dbReference type="GO" id="GO:0005874">
    <property type="term" value="C:microtubule"/>
    <property type="evidence" value="ECO:0007669"/>
    <property type="project" value="UniProtKB-KW"/>
</dbReference>
<feature type="compositionally biased region" description="Basic and acidic residues" evidence="11">
    <location>
        <begin position="555"/>
        <end position="573"/>
    </location>
</feature>
<keyword evidence="7" id="KW-0206">Cytoskeleton</keyword>
<reference evidence="13 14" key="1">
    <citation type="journal article" date="2024" name="Ann. Entomol. Soc. Am.">
        <title>Genomic analyses of the southern and eastern yellowjacket wasps (Hymenoptera: Vespidae) reveal evolutionary signatures of social life.</title>
        <authorList>
            <person name="Catto M.A."/>
            <person name="Caine P.B."/>
            <person name="Orr S.E."/>
            <person name="Hunt B.G."/>
            <person name="Goodisman M.A.D."/>
        </authorList>
    </citation>
    <scope>NUCLEOTIDE SEQUENCE [LARGE SCALE GENOMIC DNA]</scope>
    <source>
        <strain evidence="13">232</strain>
        <tissue evidence="13">Head and thorax</tissue>
    </source>
</reference>
<comment type="caution">
    <text evidence="13">The sequence shown here is derived from an EMBL/GenBank/DDBJ whole genome shotgun (WGS) entry which is preliminary data.</text>
</comment>
<feature type="compositionally biased region" description="Basic and acidic residues" evidence="11">
    <location>
        <begin position="593"/>
        <end position="610"/>
    </location>
</feature>
<dbReference type="PANTHER" id="PTHR47968">
    <property type="entry name" value="CENTROMERE PROTEIN E"/>
    <property type="match status" value="1"/>
</dbReference>
<dbReference type="PROSITE" id="PS00411">
    <property type="entry name" value="KINESIN_MOTOR_1"/>
    <property type="match status" value="1"/>
</dbReference>
<evidence type="ECO:0000256" key="4">
    <source>
        <dbReference type="ARBA" id="ARBA00022840"/>
    </source>
</evidence>
<evidence type="ECO:0000256" key="6">
    <source>
        <dbReference type="ARBA" id="ARBA00023175"/>
    </source>
</evidence>
<keyword evidence="3 8" id="KW-0547">Nucleotide-binding</keyword>
<feature type="region of interest" description="Disordered" evidence="11">
    <location>
        <begin position="185"/>
        <end position="210"/>
    </location>
</feature>
<evidence type="ECO:0000256" key="5">
    <source>
        <dbReference type="ARBA" id="ARBA00023054"/>
    </source>
</evidence>
<dbReference type="InterPro" id="IPR027640">
    <property type="entry name" value="Kinesin-like_fam"/>
</dbReference>
<keyword evidence="2 9" id="KW-0493">Microtubule</keyword>